<sequence>MDIEKLKQDREFLQNLEEQKRSALRSKDIVKMYDVLDTMLALDMEEENIDLLYQNILETAFDTLTQMLTEGQKFDFHKEFDEYVARAIYEHALERWDRGDRKGAKELFLVLSFLVPQNYKEAMFLPLVATAKGMDLDEFLNNFVAKEKIEEESFFFDKFTDNAKKFLKENEKTLDEELKKAEKLA</sequence>
<organism evidence="1 2">
    <name type="scientific">Nitratiruptor tergarcus DSM 16512</name>
    <dbReference type="NCBI Taxonomy" id="1069081"/>
    <lineage>
        <taxon>Bacteria</taxon>
        <taxon>Pseudomonadati</taxon>
        <taxon>Campylobacterota</taxon>
        <taxon>Epsilonproteobacteria</taxon>
        <taxon>Nautiliales</taxon>
        <taxon>Nitratiruptoraceae</taxon>
        <taxon>Nitratiruptor</taxon>
    </lineage>
</organism>
<proteinExistence type="predicted"/>
<dbReference type="Proteomes" id="UP000192602">
    <property type="component" value="Unassembled WGS sequence"/>
</dbReference>
<gene>
    <name evidence="1" type="ORF">SAMN05660197_1807</name>
</gene>
<evidence type="ECO:0000313" key="1">
    <source>
        <dbReference type="EMBL" id="SMC09981.1"/>
    </source>
</evidence>
<keyword evidence="2" id="KW-1185">Reference proteome</keyword>
<dbReference type="EMBL" id="FWWZ01000001">
    <property type="protein sequence ID" value="SMC09981.1"/>
    <property type="molecule type" value="Genomic_DNA"/>
</dbReference>
<dbReference type="RefSeq" id="WP_084276336.1">
    <property type="nucleotide sequence ID" value="NZ_AP026671.1"/>
</dbReference>
<protein>
    <submittedName>
        <fullName evidence="1">Uncharacterized protein</fullName>
    </submittedName>
</protein>
<dbReference type="AlphaFoldDB" id="A0A1W1WUI8"/>
<name>A0A1W1WUI8_9BACT</name>
<evidence type="ECO:0000313" key="2">
    <source>
        <dbReference type="Proteomes" id="UP000192602"/>
    </source>
</evidence>
<dbReference type="STRING" id="1069081.SAMN05660197_1807"/>
<reference evidence="2" key="1">
    <citation type="submission" date="2017-04" db="EMBL/GenBank/DDBJ databases">
        <authorList>
            <person name="Varghese N."/>
            <person name="Submissions S."/>
        </authorList>
    </citation>
    <scope>NUCLEOTIDE SEQUENCE [LARGE SCALE GENOMIC DNA]</scope>
    <source>
        <strain evidence="2">DSM 16512</strain>
    </source>
</reference>
<accession>A0A1W1WUI8</accession>